<evidence type="ECO:0000313" key="2">
    <source>
        <dbReference type="Proteomes" id="UP001066276"/>
    </source>
</evidence>
<dbReference type="EMBL" id="JANPWB010000014">
    <property type="protein sequence ID" value="KAJ1096643.1"/>
    <property type="molecule type" value="Genomic_DNA"/>
</dbReference>
<sequence length="82" mass="9149">MRTELSQERLTLRGLAGRVRVGIEDKQADFNAKIGNHAKPPRDLTEKVNDPLVSLGVVDSRGVELLYYLAAYELNSVMELAH</sequence>
<proteinExistence type="predicted"/>
<keyword evidence="2" id="KW-1185">Reference proteome</keyword>
<reference evidence="1" key="1">
    <citation type="journal article" date="2022" name="bioRxiv">
        <title>Sequencing and chromosome-scale assembly of the giantPleurodeles waltlgenome.</title>
        <authorList>
            <person name="Brown T."/>
            <person name="Elewa A."/>
            <person name="Iarovenko S."/>
            <person name="Subramanian E."/>
            <person name="Araus A.J."/>
            <person name="Petzold A."/>
            <person name="Susuki M."/>
            <person name="Suzuki K.-i.T."/>
            <person name="Hayashi T."/>
            <person name="Toyoda A."/>
            <person name="Oliveira C."/>
            <person name="Osipova E."/>
            <person name="Leigh N.D."/>
            <person name="Simon A."/>
            <person name="Yun M.H."/>
        </authorList>
    </citation>
    <scope>NUCLEOTIDE SEQUENCE</scope>
    <source>
        <strain evidence="1">20211129_DDA</strain>
        <tissue evidence="1">Liver</tissue>
    </source>
</reference>
<comment type="caution">
    <text evidence="1">The sequence shown here is derived from an EMBL/GenBank/DDBJ whole genome shotgun (WGS) entry which is preliminary data.</text>
</comment>
<dbReference type="Proteomes" id="UP001066276">
    <property type="component" value="Chromosome 10"/>
</dbReference>
<evidence type="ECO:0000313" key="1">
    <source>
        <dbReference type="EMBL" id="KAJ1096643.1"/>
    </source>
</evidence>
<gene>
    <name evidence="1" type="ORF">NDU88_001778</name>
</gene>
<organism evidence="1 2">
    <name type="scientific">Pleurodeles waltl</name>
    <name type="common">Iberian ribbed newt</name>
    <dbReference type="NCBI Taxonomy" id="8319"/>
    <lineage>
        <taxon>Eukaryota</taxon>
        <taxon>Metazoa</taxon>
        <taxon>Chordata</taxon>
        <taxon>Craniata</taxon>
        <taxon>Vertebrata</taxon>
        <taxon>Euteleostomi</taxon>
        <taxon>Amphibia</taxon>
        <taxon>Batrachia</taxon>
        <taxon>Caudata</taxon>
        <taxon>Salamandroidea</taxon>
        <taxon>Salamandridae</taxon>
        <taxon>Pleurodelinae</taxon>
        <taxon>Pleurodeles</taxon>
    </lineage>
</organism>
<accession>A0AAV7M692</accession>
<dbReference type="AlphaFoldDB" id="A0AAV7M692"/>
<name>A0AAV7M692_PLEWA</name>
<protein>
    <submittedName>
        <fullName evidence="1">Uncharacterized protein</fullName>
    </submittedName>
</protein>